<gene>
    <name evidence="2" type="ORF">A0U91_09515</name>
</gene>
<keyword evidence="1" id="KW-1133">Transmembrane helix</keyword>
<evidence type="ECO:0000256" key="1">
    <source>
        <dbReference type="SAM" id="Phobius"/>
    </source>
</evidence>
<reference evidence="2 3" key="1">
    <citation type="submission" date="2016-03" db="EMBL/GenBank/DDBJ databases">
        <title>Acetic acid bacteria sequencing.</title>
        <authorList>
            <person name="Brandt J."/>
            <person name="Jakob F."/>
            <person name="Vogel R.F."/>
        </authorList>
    </citation>
    <scope>NUCLEOTIDE SEQUENCE [LARGE SCALE GENOMIC DNA]</scope>
    <source>
        <strain evidence="2 3">TMW2.1084</strain>
    </source>
</reference>
<dbReference type="KEGG" id="aper:A0U91_09515"/>
<dbReference type="STRING" id="1076596.A0U91_09515"/>
<evidence type="ECO:0000313" key="3">
    <source>
        <dbReference type="Proteomes" id="UP000189055"/>
    </source>
</evidence>
<evidence type="ECO:0000313" key="2">
    <source>
        <dbReference type="EMBL" id="AQT05090.1"/>
    </source>
</evidence>
<keyword evidence="1" id="KW-0472">Membrane</keyword>
<name>A0A1U9LFM2_9PROT</name>
<keyword evidence="1" id="KW-0812">Transmembrane</keyword>
<accession>A0A1U9LFM2</accession>
<sequence length="71" mass="8221">MEQPVLTGVALQLVCYVWLVFLAEWRVAFRLPVRCVVLRAERPERGPVYRRFMLILAGGGKFVSSYHLRLS</sequence>
<protein>
    <submittedName>
        <fullName evidence="2">Uncharacterized protein</fullName>
    </submittedName>
</protein>
<proteinExistence type="predicted"/>
<feature type="transmembrane region" description="Helical" evidence="1">
    <location>
        <begin position="6"/>
        <end position="27"/>
    </location>
</feature>
<organism evidence="2 3">
    <name type="scientific">Acetobacter persici</name>
    <dbReference type="NCBI Taxonomy" id="1076596"/>
    <lineage>
        <taxon>Bacteria</taxon>
        <taxon>Pseudomonadati</taxon>
        <taxon>Pseudomonadota</taxon>
        <taxon>Alphaproteobacteria</taxon>
        <taxon>Acetobacterales</taxon>
        <taxon>Acetobacteraceae</taxon>
        <taxon>Acetobacter</taxon>
    </lineage>
</organism>
<dbReference type="EMBL" id="CP014687">
    <property type="protein sequence ID" value="AQT05090.1"/>
    <property type="molecule type" value="Genomic_DNA"/>
</dbReference>
<dbReference type="AlphaFoldDB" id="A0A1U9LFM2"/>
<dbReference type="Proteomes" id="UP000189055">
    <property type="component" value="Chromosome"/>
</dbReference>